<keyword evidence="2" id="KW-1003">Cell membrane</keyword>
<evidence type="ECO:0000256" key="3">
    <source>
        <dbReference type="ARBA" id="ARBA00022676"/>
    </source>
</evidence>
<dbReference type="EMBL" id="JADKYB010000008">
    <property type="protein sequence ID" value="MBM9506254.1"/>
    <property type="molecule type" value="Genomic_DNA"/>
</dbReference>
<evidence type="ECO:0000256" key="4">
    <source>
        <dbReference type="ARBA" id="ARBA00022679"/>
    </source>
</evidence>
<evidence type="ECO:0000256" key="9">
    <source>
        <dbReference type="ARBA" id="ARBA00040345"/>
    </source>
</evidence>
<evidence type="ECO:0000256" key="6">
    <source>
        <dbReference type="ARBA" id="ARBA00037281"/>
    </source>
</evidence>
<evidence type="ECO:0000256" key="8">
    <source>
        <dbReference type="ARBA" id="ARBA00038120"/>
    </source>
</evidence>
<dbReference type="Proteomes" id="UP000749040">
    <property type="component" value="Unassembled WGS sequence"/>
</dbReference>
<feature type="domain" description="Glycosyltransferase 2-like" evidence="11">
    <location>
        <begin position="7"/>
        <end position="154"/>
    </location>
</feature>
<keyword evidence="13" id="KW-1185">Reference proteome</keyword>
<keyword evidence="5" id="KW-0472">Membrane</keyword>
<dbReference type="PANTHER" id="PTHR43646:SF2">
    <property type="entry name" value="GLYCOSYLTRANSFERASE 2-LIKE DOMAIN-CONTAINING PROTEIN"/>
    <property type="match status" value="1"/>
</dbReference>
<feature type="region of interest" description="Disordered" evidence="10">
    <location>
        <begin position="245"/>
        <end position="266"/>
    </location>
</feature>
<dbReference type="SUPFAM" id="SSF53448">
    <property type="entry name" value="Nucleotide-diphospho-sugar transferases"/>
    <property type="match status" value="1"/>
</dbReference>
<organism evidence="12 13">
    <name type="scientific">Actinacidiphila acididurans</name>
    <dbReference type="NCBI Taxonomy" id="2784346"/>
    <lineage>
        <taxon>Bacteria</taxon>
        <taxon>Bacillati</taxon>
        <taxon>Actinomycetota</taxon>
        <taxon>Actinomycetes</taxon>
        <taxon>Kitasatosporales</taxon>
        <taxon>Streptomycetaceae</taxon>
        <taxon>Actinacidiphila</taxon>
    </lineage>
</organism>
<dbReference type="InterPro" id="IPR026461">
    <property type="entry name" value="Trfase_2_rSAM/seldom_assoc"/>
</dbReference>
<dbReference type="InterPro" id="IPR001173">
    <property type="entry name" value="Glyco_trans_2-like"/>
</dbReference>
<evidence type="ECO:0000256" key="2">
    <source>
        <dbReference type="ARBA" id="ARBA00022475"/>
    </source>
</evidence>
<evidence type="ECO:0000256" key="7">
    <source>
        <dbReference type="ARBA" id="ARBA00037904"/>
    </source>
</evidence>
<comment type="subcellular location">
    <subcellularLocation>
        <location evidence="1">Cell membrane</location>
    </subcellularLocation>
</comment>
<keyword evidence="3" id="KW-0328">Glycosyltransferase</keyword>
<sequence length="266" mass="29245">MTHPSVSIVVPVLNEAATITGALARLRRDFPDCELVVVDGGSTDGTAELAAPLATVVRGERGRARQMNEGARRTTGEVLWFVHADTVLEPAALAQLRTCLTGDPDAVGGGLALRFDRRGPGLDYLAWASNQRARRLHHIFGDQTMFVRRKVFDELGGFPDLALMEDLELSRRLHRRGRLHLLPATSTASARRLTAHGVWRMIAFMQYLKLLYFAGVDPERIARRYAAGPPRLPLGRLSFGRLSLAGRGRPARRSRKGAAARRVTGP</sequence>
<comment type="caution">
    <text evidence="12">The sequence shown here is derived from an EMBL/GenBank/DDBJ whole genome shotgun (WGS) entry which is preliminary data.</text>
</comment>
<feature type="compositionally biased region" description="Basic residues" evidence="10">
    <location>
        <begin position="249"/>
        <end position="259"/>
    </location>
</feature>
<reference evidence="12 13" key="1">
    <citation type="submission" date="2021-01" db="EMBL/GenBank/DDBJ databases">
        <title>Streptomyces acididurans sp. nov., isolated from a peat swamp forest soil.</title>
        <authorList>
            <person name="Chantavorakit T."/>
            <person name="Duangmal K."/>
        </authorList>
    </citation>
    <scope>NUCLEOTIDE SEQUENCE [LARGE SCALE GENOMIC DNA]</scope>
    <source>
        <strain evidence="12 13">KK5PA1</strain>
    </source>
</reference>
<name>A0ABS2TSF6_9ACTN</name>
<evidence type="ECO:0000313" key="12">
    <source>
        <dbReference type="EMBL" id="MBM9506254.1"/>
    </source>
</evidence>
<dbReference type="PANTHER" id="PTHR43646">
    <property type="entry name" value="GLYCOSYLTRANSFERASE"/>
    <property type="match status" value="1"/>
</dbReference>
<comment type="function">
    <text evidence="6">Catalyzes the glycosylation of 4,4'-diaponeurosporenoate, i.e. the esterification of glucose at the C1'' position with the carboxyl group of 4,4'-diaponeurosporenic acid, to form glycosyl-4,4'-diaponeurosporenoate. This is a step in the biosynthesis of staphyloxanthin, an orange pigment present in most staphylococci strains.</text>
</comment>
<evidence type="ECO:0000313" key="13">
    <source>
        <dbReference type="Proteomes" id="UP000749040"/>
    </source>
</evidence>
<evidence type="ECO:0000256" key="1">
    <source>
        <dbReference type="ARBA" id="ARBA00004236"/>
    </source>
</evidence>
<evidence type="ECO:0000256" key="5">
    <source>
        <dbReference type="ARBA" id="ARBA00023136"/>
    </source>
</evidence>
<proteinExistence type="inferred from homology"/>
<comment type="pathway">
    <text evidence="7">Carotenoid biosynthesis; staphyloxanthin biosynthesis; staphyloxanthin from farnesyl diphosphate: step 4/5.</text>
</comment>
<protein>
    <recommendedName>
        <fullName evidence="9">4,4'-diaponeurosporenoate glycosyltransferase</fullName>
    </recommendedName>
</protein>
<dbReference type="Pfam" id="PF00535">
    <property type="entry name" value="Glycos_transf_2"/>
    <property type="match status" value="1"/>
</dbReference>
<evidence type="ECO:0000256" key="10">
    <source>
        <dbReference type="SAM" id="MobiDB-lite"/>
    </source>
</evidence>
<evidence type="ECO:0000259" key="11">
    <source>
        <dbReference type="Pfam" id="PF00535"/>
    </source>
</evidence>
<gene>
    <name evidence="12" type="ORF">ITX44_17185</name>
</gene>
<dbReference type="InterPro" id="IPR029044">
    <property type="entry name" value="Nucleotide-diphossugar_trans"/>
</dbReference>
<dbReference type="CDD" id="cd02522">
    <property type="entry name" value="GT_2_like_a"/>
    <property type="match status" value="1"/>
</dbReference>
<keyword evidence="4" id="KW-0808">Transferase</keyword>
<comment type="similarity">
    <text evidence="8">Belongs to the glycosyltransferase 2 family. CrtQ subfamily.</text>
</comment>
<dbReference type="RefSeq" id="WP_205358109.1">
    <property type="nucleotide sequence ID" value="NZ_JADKYB010000008.1"/>
</dbReference>
<dbReference type="Gene3D" id="3.90.550.10">
    <property type="entry name" value="Spore Coat Polysaccharide Biosynthesis Protein SpsA, Chain A"/>
    <property type="match status" value="1"/>
</dbReference>
<dbReference type="NCBIfam" id="TIGR04283">
    <property type="entry name" value="glyco_like_mftF"/>
    <property type="match status" value="1"/>
</dbReference>
<accession>A0ABS2TSF6</accession>